<dbReference type="Proteomes" id="UP000243950">
    <property type="component" value="Unassembled WGS sequence"/>
</dbReference>
<feature type="transmembrane region" description="Helical" evidence="1">
    <location>
        <begin position="30"/>
        <end position="47"/>
    </location>
</feature>
<accession>A0A1I1T7Y0</accession>
<feature type="transmembrane region" description="Helical" evidence="1">
    <location>
        <begin position="164"/>
        <end position="186"/>
    </location>
</feature>
<dbReference type="EMBL" id="FOMO01000002">
    <property type="protein sequence ID" value="SFD54747.1"/>
    <property type="molecule type" value="Genomic_DNA"/>
</dbReference>
<feature type="transmembrane region" description="Helical" evidence="1">
    <location>
        <begin position="126"/>
        <end position="144"/>
    </location>
</feature>
<proteinExistence type="predicted"/>
<sequence length="188" mass="21472">MDNIYQTPSADLLPHERASDTFFVTSTRKLYLLYFFTLGFYSIYWAYKHWDRQRATMLPKKISPAARSIFHIFFIHSLCRLIQSQLQAKGLGEWKYAAVAWTYIIMVFVGNGLSRVESFGHPILDIVLLIAATLVTAWPLATIQQQANLASGDSASEQNSRFSLANWLCMLPGILLWLFIAIAMFLPE</sequence>
<reference evidence="3" key="1">
    <citation type="submission" date="2016-10" db="EMBL/GenBank/DDBJ databases">
        <authorList>
            <person name="Varghese N."/>
            <person name="Submissions S."/>
        </authorList>
    </citation>
    <scope>NUCLEOTIDE SEQUENCE [LARGE SCALE GENOMIC DNA]</scope>
    <source>
        <strain evidence="3">JCM 2783</strain>
    </source>
</reference>
<dbReference type="RefSeq" id="WP_093501862.1">
    <property type="nucleotide sequence ID" value="NZ_BSSG01000002.1"/>
</dbReference>
<keyword evidence="1" id="KW-0472">Membrane</keyword>
<feature type="transmembrane region" description="Helical" evidence="1">
    <location>
        <begin position="94"/>
        <end position="114"/>
    </location>
</feature>
<keyword evidence="1" id="KW-0812">Transmembrane</keyword>
<gene>
    <name evidence="2" type="ORF">SAMN05216372_102363</name>
</gene>
<keyword evidence="3" id="KW-1185">Reference proteome</keyword>
<dbReference type="AlphaFoldDB" id="A0A1I1T7Y0"/>
<keyword evidence="1" id="KW-1133">Transmembrane helix</keyword>
<evidence type="ECO:0008006" key="4">
    <source>
        <dbReference type="Google" id="ProtNLM"/>
    </source>
</evidence>
<evidence type="ECO:0000313" key="2">
    <source>
        <dbReference type="EMBL" id="SFD54747.1"/>
    </source>
</evidence>
<evidence type="ECO:0000256" key="1">
    <source>
        <dbReference type="SAM" id="Phobius"/>
    </source>
</evidence>
<name>A0A1I1T7Y0_PSEOC</name>
<organism evidence="2 3">
    <name type="scientific">Pseudomonas straminea</name>
    <dbReference type="NCBI Taxonomy" id="47882"/>
    <lineage>
        <taxon>Bacteria</taxon>
        <taxon>Pseudomonadati</taxon>
        <taxon>Pseudomonadota</taxon>
        <taxon>Gammaproteobacteria</taxon>
        <taxon>Pseudomonadales</taxon>
        <taxon>Pseudomonadaceae</taxon>
        <taxon>Phytopseudomonas</taxon>
    </lineage>
</organism>
<protein>
    <recommendedName>
        <fullName evidence="4">MFS transporter permease</fullName>
    </recommendedName>
</protein>
<evidence type="ECO:0000313" key="3">
    <source>
        <dbReference type="Proteomes" id="UP000243950"/>
    </source>
</evidence>